<dbReference type="Proteomes" id="UP000509510">
    <property type="component" value="Chromosome II"/>
</dbReference>
<dbReference type="EMBL" id="CP055899">
    <property type="protein sequence ID" value="QKX56860.1"/>
    <property type="molecule type" value="Genomic_DNA"/>
</dbReference>
<organism evidence="2 3">
    <name type="scientific">Talaromyces rugulosus</name>
    <name type="common">Penicillium rugulosum</name>
    <dbReference type="NCBI Taxonomy" id="121627"/>
    <lineage>
        <taxon>Eukaryota</taxon>
        <taxon>Fungi</taxon>
        <taxon>Dikarya</taxon>
        <taxon>Ascomycota</taxon>
        <taxon>Pezizomycotina</taxon>
        <taxon>Eurotiomycetes</taxon>
        <taxon>Eurotiomycetidae</taxon>
        <taxon>Eurotiales</taxon>
        <taxon>Trichocomaceae</taxon>
        <taxon>Talaromyces</taxon>
        <taxon>Talaromyces sect. Islandici</taxon>
    </lineage>
</organism>
<feature type="signal peptide" evidence="1">
    <location>
        <begin position="1"/>
        <end position="16"/>
    </location>
</feature>
<gene>
    <name evidence="2" type="ORF">TRUGW13939_03967</name>
</gene>
<dbReference type="RefSeq" id="XP_035343038.1">
    <property type="nucleotide sequence ID" value="XM_035487145.1"/>
</dbReference>
<keyword evidence="1" id="KW-0732">Signal</keyword>
<dbReference type="AlphaFoldDB" id="A0A7H8QSA4"/>
<name>A0A7H8QSA4_TALRU</name>
<dbReference type="KEGG" id="trg:TRUGW13939_03967"/>
<evidence type="ECO:0000256" key="1">
    <source>
        <dbReference type="SAM" id="SignalP"/>
    </source>
</evidence>
<evidence type="ECO:0000313" key="3">
    <source>
        <dbReference type="Proteomes" id="UP000509510"/>
    </source>
</evidence>
<protein>
    <submittedName>
        <fullName evidence="2">Uncharacterized protein</fullName>
    </submittedName>
</protein>
<dbReference type="OrthoDB" id="4671383at2759"/>
<reference evidence="3" key="1">
    <citation type="submission" date="2020-06" db="EMBL/GenBank/DDBJ databases">
        <title>A chromosome-scale genome assembly of Talaromyces rugulosus W13939.</title>
        <authorList>
            <person name="Wang B."/>
            <person name="Guo L."/>
            <person name="Ye K."/>
            <person name="Wang L."/>
        </authorList>
    </citation>
    <scope>NUCLEOTIDE SEQUENCE [LARGE SCALE GENOMIC DNA]</scope>
    <source>
        <strain evidence="3">W13939</strain>
    </source>
</reference>
<keyword evidence="3" id="KW-1185">Reference proteome</keyword>
<sequence length="153" mass="16449">MNSILLFSLLGAAASALDFQGAGQIRTWNQTGTDLGCLTKQAQWTVDETQCDSFSGKRNATGIYLTASTGVPCGIDNVKVVCQDGLSTVTSTWGLFYGGSPYPDHDVLGFGEYGLMASTEDYVPTKATDAPVTIEFWGDTNVQPFVWLTWKAT</sequence>
<dbReference type="GeneID" id="55991469"/>
<feature type="chain" id="PRO_5028959839" evidence="1">
    <location>
        <begin position="17"/>
        <end position="153"/>
    </location>
</feature>
<proteinExistence type="predicted"/>
<accession>A0A7H8QSA4</accession>
<evidence type="ECO:0000313" key="2">
    <source>
        <dbReference type="EMBL" id="QKX56860.1"/>
    </source>
</evidence>